<keyword evidence="3 6" id="KW-0479">Metal-binding</keyword>
<dbReference type="InterPro" id="IPR013149">
    <property type="entry name" value="ADH-like_C"/>
</dbReference>
<dbReference type="GO" id="GO:0043168">
    <property type="term" value="F:anion binding"/>
    <property type="evidence" value="ECO:0007669"/>
    <property type="project" value="UniProtKB-ARBA"/>
</dbReference>
<dbReference type="Gene3D" id="3.90.180.10">
    <property type="entry name" value="Medium-chain alcohol dehydrogenases, catalytic domain"/>
    <property type="match status" value="1"/>
</dbReference>
<dbReference type="GO" id="GO:0008270">
    <property type="term" value="F:zinc ion binding"/>
    <property type="evidence" value="ECO:0007669"/>
    <property type="project" value="InterPro"/>
</dbReference>
<dbReference type="Pfam" id="PF00107">
    <property type="entry name" value="ADH_zinc_N"/>
    <property type="match status" value="1"/>
</dbReference>
<evidence type="ECO:0000256" key="3">
    <source>
        <dbReference type="ARBA" id="ARBA00022723"/>
    </source>
</evidence>
<dbReference type="SUPFAM" id="SSF51735">
    <property type="entry name" value="NAD(P)-binding Rossmann-fold domains"/>
    <property type="match status" value="1"/>
</dbReference>
<dbReference type="InterPro" id="IPR036291">
    <property type="entry name" value="NAD(P)-bd_dom_sf"/>
</dbReference>
<name>A0AAE4MLH7_9EURY</name>
<evidence type="ECO:0000256" key="4">
    <source>
        <dbReference type="ARBA" id="ARBA00022833"/>
    </source>
</evidence>
<evidence type="ECO:0000259" key="8">
    <source>
        <dbReference type="Pfam" id="PF08240"/>
    </source>
</evidence>
<reference evidence="9" key="1">
    <citation type="submission" date="2023-06" db="EMBL/GenBank/DDBJ databases">
        <title>Genome sequence of Methanosarcinaceae archaeon Ag5.</title>
        <authorList>
            <person name="Protasov E."/>
            <person name="Platt K."/>
            <person name="Poehlein A."/>
            <person name="Daniel R."/>
            <person name="Brune A."/>
        </authorList>
    </citation>
    <scope>NUCLEOTIDE SEQUENCE</scope>
    <source>
        <strain evidence="9">Ag5</strain>
    </source>
</reference>
<gene>
    <name evidence="9" type="primary">adh_1</name>
    <name evidence="9" type="ORF">MsAg5_11530</name>
</gene>
<evidence type="ECO:0000256" key="2">
    <source>
        <dbReference type="ARBA" id="ARBA00008072"/>
    </source>
</evidence>
<dbReference type="RefSeq" id="WP_338099697.1">
    <property type="nucleotide sequence ID" value="NZ_JAWDKD010000018.1"/>
</dbReference>
<proteinExistence type="inferred from homology"/>
<dbReference type="EC" id="1.1.1.80" evidence="9"/>
<dbReference type="AlphaFoldDB" id="A0AAE4MLH7"/>
<comment type="cofactor">
    <cofactor evidence="1 6">
        <name>Zn(2+)</name>
        <dbReference type="ChEBI" id="CHEBI:29105"/>
    </cofactor>
</comment>
<evidence type="ECO:0000256" key="1">
    <source>
        <dbReference type="ARBA" id="ARBA00001947"/>
    </source>
</evidence>
<organism evidence="9 10">
    <name type="scientific">Methanolapillus africanus</name>
    <dbReference type="NCBI Taxonomy" id="3028297"/>
    <lineage>
        <taxon>Archaea</taxon>
        <taxon>Methanobacteriati</taxon>
        <taxon>Methanobacteriota</taxon>
        <taxon>Stenosarchaea group</taxon>
        <taxon>Methanomicrobia</taxon>
        <taxon>Methanosarcinales</taxon>
        <taxon>Methanosarcinaceae</taxon>
        <taxon>Methanolapillus</taxon>
    </lineage>
</organism>
<evidence type="ECO:0000256" key="6">
    <source>
        <dbReference type="RuleBase" id="RU361277"/>
    </source>
</evidence>
<accession>A0AAE4MLH7</accession>
<dbReference type="PANTHER" id="PTHR42813">
    <property type="entry name" value="ZINC-TYPE ALCOHOL DEHYDROGENASE-LIKE"/>
    <property type="match status" value="1"/>
</dbReference>
<feature type="domain" description="Alcohol dehydrogenase-like N-terminal" evidence="8">
    <location>
        <begin position="26"/>
        <end position="130"/>
    </location>
</feature>
<dbReference type="PANTHER" id="PTHR42813:SF4">
    <property type="entry name" value="NADP-DEPENDENT ISOPROPANOL DEHYDROGENASE"/>
    <property type="match status" value="1"/>
</dbReference>
<comment type="caution">
    <text evidence="9">The sequence shown here is derived from an EMBL/GenBank/DDBJ whole genome shotgun (WGS) entry which is preliminary data.</text>
</comment>
<dbReference type="Gene3D" id="3.40.50.720">
    <property type="entry name" value="NAD(P)-binding Rossmann-like Domain"/>
    <property type="match status" value="1"/>
</dbReference>
<evidence type="ECO:0000256" key="5">
    <source>
        <dbReference type="ARBA" id="ARBA00023002"/>
    </source>
</evidence>
<dbReference type="CDD" id="cd08285">
    <property type="entry name" value="NADP_ADH"/>
    <property type="match status" value="1"/>
</dbReference>
<protein>
    <submittedName>
        <fullName evidence="9">NADP-dependent isopropanol dehydrogenase</fullName>
        <ecNumber evidence="9">1.1.1.80</ecNumber>
    </submittedName>
</protein>
<dbReference type="InterPro" id="IPR011032">
    <property type="entry name" value="GroES-like_sf"/>
</dbReference>
<dbReference type="Pfam" id="PF08240">
    <property type="entry name" value="ADH_N"/>
    <property type="match status" value="1"/>
</dbReference>
<keyword evidence="5 9" id="KW-0560">Oxidoreductase</keyword>
<dbReference type="InterPro" id="IPR013154">
    <property type="entry name" value="ADH-like_N"/>
</dbReference>
<keyword evidence="10" id="KW-1185">Reference proteome</keyword>
<dbReference type="GO" id="GO:0050009">
    <property type="term" value="F:isopropanol dehydrogenase (NADP+) activity"/>
    <property type="evidence" value="ECO:0007669"/>
    <property type="project" value="UniProtKB-EC"/>
</dbReference>
<dbReference type="SUPFAM" id="SSF50129">
    <property type="entry name" value="GroES-like"/>
    <property type="match status" value="1"/>
</dbReference>
<sequence>MKVKGFAMLGIGKLGWIEKEKPEVGPYDALVKPLVLAPCTSDIHTVFEGAIGDRHNLILGHEAAGEIIEVGSEVKYFKVGDRVVIPAITPDWRSLEAQDGYAQHSNGMLSGWKFSNIKDGVFSEAIHINDADMNLAMMPKGMSLEQAVMLSDMAPTGIQGAELANIKTGATVAVIGIGPVGLMSVAGSAIHGAGRLFAVGNRKVCTDLAQEYGATDIIDYKKGDIVEQILKATNGRGVDATVIAGGDSNAISEAVRITKPGGTISNVNYFGSGETLPIPRLEWGNGMSHKDIRGGLVAGGRLKMERMVDLCTYKRIAPEKMATHVFDGFESIEKALLLMKDKPKDLIKPVVICNDL</sequence>
<feature type="domain" description="Alcohol dehydrogenase-like C-terminal" evidence="7">
    <location>
        <begin position="179"/>
        <end position="281"/>
    </location>
</feature>
<dbReference type="EMBL" id="JAWDKD010000018">
    <property type="protein sequence ID" value="MDV0447273.1"/>
    <property type="molecule type" value="Genomic_DNA"/>
</dbReference>
<dbReference type="GO" id="GO:0030554">
    <property type="term" value="F:adenyl nucleotide binding"/>
    <property type="evidence" value="ECO:0007669"/>
    <property type="project" value="UniProtKB-ARBA"/>
</dbReference>
<keyword evidence="4 6" id="KW-0862">Zinc</keyword>
<dbReference type="GO" id="GO:0044281">
    <property type="term" value="P:small molecule metabolic process"/>
    <property type="evidence" value="ECO:0007669"/>
    <property type="project" value="UniProtKB-ARBA"/>
</dbReference>
<dbReference type="PROSITE" id="PS00059">
    <property type="entry name" value="ADH_ZINC"/>
    <property type="match status" value="1"/>
</dbReference>
<evidence type="ECO:0000259" key="7">
    <source>
        <dbReference type="Pfam" id="PF00107"/>
    </source>
</evidence>
<dbReference type="Proteomes" id="UP001271789">
    <property type="component" value="Unassembled WGS sequence"/>
</dbReference>
<evidence type="ECO:0000313" key="10">
    <source>
        <dbReference type="Proteomes" id="UP001271789"/>
    </source>
</evidence>
<evidence type="ECO:0000313" key="9">
    <source>
        <dbReference type="EMBL" id="MDV0447273.1"/>
    </source>
</evidence>
<dbReference type="InterPro" id="IPR002328">
    <property type="entry name" value="ADH_Zn_CS"/>
</dbReference>
<comment type="similarity">
    <text evidence="2 6">Belongs to the zinc-containing alcohol dehydrogenase family.</text>
</comment>